<dbReference type="Proteomes" id="UP001377168">
    <property type="component" value="Unassembled WGS sequence"/>
</dbReference>
<gene>
    <name evidence="1" type="ORF">WKI67_24735</name>
</gene>
<evidence type="ECO:0000313" key="1">
    <source>
        <dbReference type="EMBL" id="MEJ8636572.1"/>
    </source>
</evidence>
<comment type="caution">
    <text evidence="1">The sequence shown here is derived from an EMBL/GenBank/DDBJ whole genome shotgun (WGS) entry which is preliminary data.</text>
</comment>
<keyword evidence="2" id="KW-1185">Reference proteome</keyword>
<name>A0ACC6PYU7_9ACTN</name>
<reference evidence="1" key="1">
    <citation type="submission" date="2024-03" db="EMBL/GenBank/DDBJ databases">
        <title>Novel Streptomyces species of biotechnological and ecological value are a feature of Machair soil.</title>
        <authorList>
            <person name="Prole J.R."/>
            <person name="Goodfellow M."/>
            <person name="Allenby N."/>
            <person name="Ward A.C."/>
        </authorList>
    </citation>
    <scope>NUCLEOTIDE SEQUENCE</scope>
    <source>
        <strain evidence="1">MS2.AVA.5</strain>
    </source>
</reference>
<accession>A0ACC6PYU7</accession>
<dbReference type="EMBL" id="JBBKAJ010000022">
    <property type="protein sequence ID" value="MEJ8636572.1"/>
    <property type="molecule type" value="Genomic_DNA"/>
</dbReference>
<protein>
    <submittedName>
        <fullName evidence="1">Helix-turn-helix domain-containing protein</fullName>
    </submittedName>
</protein>
<proteinExistence type="predicted"/>
<organism evidence="1 2">
    <name type="scientific">Streptomyces achmelvichensis</name>
    <dbReference type="NCBI Taxonomy" id="3134111"/>
    <lineage>
        <taxon>Bacteria</taxon>
        <taxon>Bacillati</taxon>
        <taxon>Actinomycetota</taxon>
        <taxon>Actinomycetes</taxon>
        <taxon>Kitasatosporales</taxon>
        <taxon>Streptomycetaceae</taxon>
        <taxon>Streptomyces</taxon>
    </lineage>
</organism>
<sequence>MYEVAATPEAEELAARLRKLKDRSGRSYGVLAGRLHVSTSTLHRYCNGEAVPTEFAPVERFARACGASSEELVAVHRKWILADEARRRGKGAPAAAVAGEESDLAPEPEPETAPAPGPEPESTPPTALVATDTAAAAPTATGARRKRVAVAVAAAVVVALAVPAAVVASQGTGSGKADDDRKGAAGAVNPDGPASRSASPSASTLPSGSPSASAPRKTASPSATASGEQAPQRPVTGVPVRAGVSSYNWDSPCGQYFLLDQAPGEVPPPPAPQDHRGWGRALGGVDAGGMRLQLTVTGKAQESVVLIAVHVRVVARKAPLAWQTYSMGEGCGSGITPQTFAVDLDKPRPIVRPVAGQQGDTVVPAKDFPYKVSSGDPQVLNLDLKTEAHDVSWYLEVDWSAGDRRGTVRVDDNGKPFRASAMKGRPMYDYWPEQSEWKAR</sequence>
<evidence type="ECO:0000313" key="2">
    <source>
        <dbReference type="Proteomes" id="UP001377168"/>
    </source>
</evidence>